<protein>
    <recommendedName>
        <fullName evidence="5">Ribosomal silencing factor RsfS</fullName>
    </recommendedName>
</protein>
<dbReference type="NCBIfam" id="TIGR00090">
    <property type="entry name" value="rsfS_iojap_ybeB"/>
    <property type="match status" value="1"/>
</dbReference>
<dbReference type="PANTHER" id="PTHR21043">
    <property type="entry name" value="IOJAP SUPERFAMILY ORTHOLOG"/>
    <property type="match status" value="1"/>
</dbReference>
<proteinExistence type="inferred from homology"/>
<dbReference type="Gene3D" id="3.30.460.10">
    <property type="entry name" value="Beta Polymerase, domain 2"/>
    <property type="match status" value="1"/>
</dbReference>
<dbReference type="InterPro" id="IPR004394">
    <property type="entry name" value="Iojap/RsfS/C7orf30"/>
</dbReference>
<dbReference type="Pfam" id="PF02410">
    <property type="entry name" value="RsfS"/>
    <property type="match status" value="1"/>
</dbReference>
<comment type="caution">
    <text evidence="3">The sequence shown here is derived from an EMBL/GenBank/DDBJ whole genome shotgun (WGS) entry which is preliminary data.</text>
</comment>
<evidence type="ECO:0008006" key="5">
    <source>
        <dbReference type="Google" id="ProtNLM"/>
    </source>
</evidence>
<dbReference type="HAMAP" id="MF_01477">
    <property type="entry name" value="Iojap_RsfS"/>
    <property type="match status" value="1"/>
</dbReference>
<dbReference type="Proteomes" id="UP001301350">
    <property type="component" value="Unassembled WGS sequence"/>
</dbReference>
<dbReference type="GO" id="GO:0043023">
    <property type="term" value="F:ribosomal large subunit binding"/>
    <property type="evidence" value="ECO:0007669"/>
    <property type="project" value="TreeGrafter"/>
</dbReference>
<feature type="compositionally biased region" description="Low complexity" evidence="2">
    <location>
        <begin position="101"/>
        <end position="130"/>
    </location>
</feature>
<evidence type="ECO:0000256" key="2">
    <source>
        <dbReference type="SAM" id="MobiDB-lite"/>
    </source>
</evidence>
<accession>A0AAV9IQ54</accession>
<evidence type="ECO:0000313" key="4">
    <source>
        <dbReference type="Proteomes" id="UP001301350"/>
    </source>
</evidence>
<dbReference type="AlphaFoldDB" id="A0AAV9IQ54"/>
<keyword evidence="4" id="KW-1185">Reference proteome</keyword>
<sequence length="257" mass="28467">MQRVWQRLLRWTGEAQSGLRWSHNYGVLRGGTVVPASRAAAVAARAEPRHDLHRSLLHGDANAGRARQTPRVTARRHGTSTRSSRQTARRQHQRSAPGPETAGAAANSTTAATSDSTPPTRPTMLPLPQLGGRIPPAQEIARWLESENARHVVVLDISARANFTDTFVIATAMTTGHAYRLADVVRKALMERDVTVNGEEPYIEGRETGEWMLIDVGATVVHIMVPWARERYDLERLWTTDEEDDEGEGNGGEEEDR</sequence>
<dbReference type="PANTHER" id="PTHR21043:SF0">
    <property type="entry name" value="MITOCHONDRIAL ASSEMBLY OF RIBOSOMAL LARGE SUBUNIT PROTEIN 1"/>
    <property type="match status" value="1"/>
</dbReference>
<dbReference type="GO" id="GO:0090071">
    <property type="term" value="P:negative regulation of ribosome biogenesis"/>
    <property type="evidence" value="ECO:0007669"/>
    <property type="project" value="TreeGrafter"/>
</dbReference>
<dbReference type="GO" id="GO:0017148">
    <property type="term" value="P:negative regulation of translation"/>
    <property type="evidence" value="ECO:0007669"/>
    <property type="project" value="TreeGrafter"/>
</dbReference>
<dbReference type="InterPro" id="IPR043519">
    <property type="entry name" value="NT_sf"/>
</dbReference>
<dbReference type="EMBL" id="JANCYW010000001">
    <property type="protein sequence ID" value="KAK4534225.1"/>
    <property type="molecule type" value="Genomic_DNA"/>
</dbReference>
<name>A0AAV9IQ54_CYACA</name>
<comment type="similarity">
    <text evidence="1">Belongs to the Iojap/RsfS family.</text>
</comment>
<reference evidence="3 4" key="1">
    <citation type="submission" date="2022-07" db="EMBL/GenBank/DDBJ databases">
        <title>Genome-wide signatures of adaptation to extreme environments.</title>
        <authorList>
            <person name="Cho C.H."/>
            <person name="Yoon H.S."/>
        </authorList>
    </citation>
    <scope>NUCLEOTIDE SEQUENCE [LARGE SCALE GENOMIC DNA]</scope>
    <source>
        <strain evidence="3 4">DBV 063 E5</strain>
    </source>
</reference>
<organism evidence="3 4">
    <name type="scientific">Cyanidium caldarium</name>
    <name type="common">Red alga</name>
    <dbReference type="NCBI Taxonomy" id="2771"/>
    <lineage>
        <taxon>Eukaryota</taxon>
        <taxon>Rhodophyta</taxon>
        <taxon>Bangiophyceae</taxon>
        <taxon>Cyanidiales</taxon>
        <taxon>Cyanidiaceae</taxon>
        <taxon>Cyanidium</taxon>
    </lineage>
</organism>
<gene>
    <name evidence="3" type="ORF">CDCA_CDCA01G0250</name>
</gene>
<evidence type="ECO:0000313" key="3">
    <source>
        <dbReference type="EMBL" id="KAK4534225.1"/>
    </source>
</evidence>
<feature type="region of interest" description="Disordered" evidence="2">
    <location>
        <begin position="46"/>
        <end position="132"/>
    </location>
</feature>
<evidence type="ECO:0000256" key="1">
    <source>
        <dbReference type="ARBA" id="ARBA00010574"/>
    </source>
</evidence>
<dbReference type="SUPFAM" id="SSF81301">
    <property type="entry name" value="Nucleotidyltransferase"/>
    <property type="match status" value="1"/>
</dbReference>